<dbReference type="Proteomes" id="UP000580861">
    <property type="component" value="Unassembled WGS sequence"/>
</dbReference>
<organism evidence="2 3">
    <name type="scientific">Amycolatopsis umgeniensis</name>
    <dbReference type="NCBI Taxonomy" id="336628"/>
    <lineage>
        <taxon>Bacteria</taxon>
        <taxon>Bacillati</taxon>
        <taxon>Actinomycetota</taxon>
        <taxon>Actinomycetes</taxon>
        <taxon>Pseudonocardiales</taxon>
        <taxon>Pseudonocardiaceae</taxon>
        <taxon>Amycolatopsis</taxon>
    </lineage>
</organism>
<dbReference type="EMBL" id="JACHMX010000001">
    <property type="protein sequence ID" value="MBB5857532.1"/>
    <property type="molecule type" value="Genomic_DNA"/>
</dbReference>
<protein>
    <submittedName>
        <fullName evidence="2">Uncharacterized protein (TIGR03086 family)</fullName>
    </submittedName>
</protein>
<dbReference type="InterPro" id="IPR024344">
    <property type="entry name" value="MDMPI_metal-binding"/>
</dbReference>
<reference evidence="2 3" key="1">
    <citation type="submission" date="2020-08" db="EMBL/GenBank/DDBJ databases">
        <title>Sequencing the genomes of 1000 actinobacteria strains.</title>
        <authorList>
            <person name="Klenk H.-P."/>
        </authorList>
    </citation>
    <scope>NUCLEOTIDE SEQUENCE [LARGE SCALE GENOMIC DNA]</scope>
    <source>
        <strain evidence="2 3">DSM 45272</strain>
    </source>
</reference>
<evidence type="ECO:0000259" key="1">
    <source>
        <dbReference type="Pfam" id="PF11716"/>
    </source>
</evidence>
<gene>
    <name evidence="2" type="ORF">HDA45_007619</name>
</gene>
<proteinExistence type="predicted"/>
<name>A0A841BG37_9PSEU</name>
<dbReference type="Pfam" id="PF11716">
    <property type="entry name" value="MDMPI_N"/>
    <property type="match status" value="1"/>
</dbReference>
<evidence type="ECO:0000313" key="2">
    <source>
        <dbReference type="EMBL" id="MBB5857532.1"/>
    </source>
</evidence>
<dbReference type="AlphaFoldDB" id="A0A841BG37"/>
<dbReference type="SUPFAM" id="SSF109854">
    <property type="entry name" value="DinB/YfiT-like putative metalloenzymes"/>
    <property type="match status" value="1"/>
</dbReference>
<dbReference type="RefSeq" id="WP_184903731.1">
    <property type="nucleotide sequence ID" value="NZ_JACHMX010000001.1"/>
</dbReference>
<dbReference type="GO" id="GO:0046872">
    <property type="term" value="F:metal ion binding"/>
    <property type="evidence" value="ECO:0007669"/>
    <property type="project" value="InterPro"/>
</dbReference>
<feature type="domain" description="Mycothiol-dependent maleylpyruvate isomerase metal-binding" evidence="1">
    <location>
        <begin position="21"/>
        <end position="133"/>
    </location>
</feature>
<evidence type="ECO:0000313" key="3">
    <source>
        <dbReference type="Proteomes" id="UP000580861"/>
    </source>
</evidence>
<sequence length="191" mass="20554">MTVTTTIDGLGLLKRALNYALGTAQRVTPEMLTWPTPCEGWNLELLLLHFSESLDALHEGVSEGCVRVTSAPESEPVTGAVSLFRGRACRLLRTCVEVCQEEQVVTVADRPMSSSILAATGALEVAVHGWDIAMACRTPQRIPDDLATTLLELAPAVVTDATRHSLFAPAVATRSTQPSDRLVTLLGRTPY</sequence>
<keyword evidence="3" id="KW-1185">Reference proteome</keyword>
<accession>A0A841BG37</accession>
<comment type="caution">
    <text evidence="2">The sequence shown here is derived from an EMBL/GenBank/DDBJ whole genome shotgun (WGS) entry which is preliminary data.</text>
</comment>
<dbReference type="InterPro" id="IPR034660">
    <property type="entry name" value="DinB/YfiT-like"/>
</dbReference>